<evidence type="ECO:0000256" key="1">
    <source>
        <dbReference type="SAM" id="Coils"/>
    </source>
</evidence>
<dbReference type="GeneID" id="16549211"/>
<dbReference type="EMBL" id="CP006670">
    <property type="protein sequence ID" value="EHR79019.1"/>
    <property type="molecule type" value="Genomic_DNA"/>
</dbReference>
<dbReference type="RefSeq" id="WP_004067766.1">
    <property type="nucleotide sequence ID" value="NC_022084.1"/>
</dbReference>
<dbReference type="HOGENOM" id="CLU_688155_0_0_2"/>
<dbReference type="AlphaFoldDB" id="H3ZM75"/>
<accession>H3ZM75</accession>
<name>H3ZM75_THELN</name>
<protein>
    <recommendedName>
        <fullName evidence="4">DNA double-strand break repair Rad50 ATPase</fullName>
    </recommendedName>
</protein>
<evidence type="ECO:0000313" key="2">
    <source>
        <dbReference type="EMBL" id="EHR79019.1"/>
    </source>
</evidence>
<evidence type="ECO:0000313" key="3">
    <source>
        <dbReference type="Proteomes" id="UP000015502"/>
    </source>
</evidence>
<feature type="coiled-coil region" evidence="1">
    <location>
        <begin position="158"/>
        <end position="214"/>
    </location>
</feature>
<reference evidence="2 3" key="1">
    <citation type="journal article" date="2012" name="J. Bacteriol.">
        <title>Genome sequence of the model hyperthermophilic archaeon Thermococcus litoralis NS-C.</title>
        <authorList>
            <person name="Gardner A.F."/>
            <person name="Kumar S."/>
            <person name="Perler F.B."/>
        </authorList>
    </citation>
    <scope>NUCLEOTIDE SEQUENCE [LARGE SCALE GENOMIC DNA]</scope>
    <source>
        <strain evidence="3">ATCC 51850 / DSM 5473 / JCM 8560 / NS-C</strain>
    </source>
</reference>
<organism evidence="2 3">
    <name type="scientific">Thermococcus litoralis (strain ATCC 51850 / DSM 5473 / JCM 8560 / NS-C)</name>
    <dbReference type="NCBI Taxonomy" id="523849"/>
    <lineage>
        <taxon>Archaea</taxon>
        <taxon>Methanobacteriati</taxon>
        <taxon>Methanobacteriota</taxon>
        <taxon>Thermococci</taxon>
        <taxon>Thermococcales</taxon>
        <taxon>Thermococcaceae</taxon>
        <taxon>Thermococcus</taxon>
    </lineage>
</organism>
<dbReference type="OrthoDB" id="99708at2157"/>
<keyword evidence="3" id="KW-1185">Reference proteome</keyword>
<dbReference type="STRING" id="523849.OCC_07021"/>
<dbReference type="PaxDb" id="523849-OCC_07021"/>
<dbReference type="Proteomes" id="UP000015502">
    <property type="component" value="Chromosome"/>
</dbReference>
<proteinExistence type="predicted"/>
<gene>
    <name evidence="2" type="ORF">OCC_07021</name>
</gene>
<evidence type="ECO:0008006" key="4">
    <source>
        <dbReference type="Google" id="ProtNLM"/>
    </source>
</evidence>
<dbReference type="KEGG" id="tlt:OCC_07021"/>
<keyword evidence="1" id="KW-0175">Coiled coil</keyword>
<feature type="coiled-coil region" evidence="1">
    <location>
        <begin position="292"/>
        <end position="326"/>
    </location>
</feature>
<sequence>MKFSALGIILVLIGGLIPISIAQNQSNGQYLEEQSNESMAGELIAQLTKLSEFVESRIRPIKDKLPQNTLENYKKAEDLREKASLEYQNGEYQNAIRDALLAMKYYKEILRGLKETESTEMLREQMNEEAERIIASFSYVEKVIKVAEKEGVNTEGLIKAYKETKDAYRTVLEALKAKKIEDAKRNMEIARMKRAELNRELEKVLRELASRNAERIVNSFLVKTKQGIAAAEVMVENAKTRGMNVEEAEQSIERIKNIYIKVESLAKEGKWIEALGVIRENSHQIQKFFRTIERVRRESMNIKETLEELRERIKKDTTAIAILKKKGINTARAEVQLKGAVNELSAAIVSLKRNDISNAIVHIQRAERLLAEVEEFIRANS</sequence>